<evidence type="ECO:0000256" key="1">
    <source>
        <dbReference type="SAM" id="MobiDB-lite"/>
    </source>
</evidence>
<accession>A0A6S7HGN3</accession>
<proteinExistence type="predicted"/>
<organism evidence="2 3">
    <name type="scientific">Paramuricea clavata</name>
    <name type="common">Red gorgonian</name>
    <name type="synonym">Violescent sea-whip</name>
    <dbReference type="NCBI Taxonomy" id="317549"/>
    <lineage>
        <taxon>Eukaryota</taxon>
        <taxon>Metazoa</taxon>
        <taxon>Cnidaria</taxon>
        <taxon>Anthozoa</taxon>
        <taxon>Octocorallia</taxon>
        <taxon>Malacalcyonacea</taxon>
        <taxon>Plexauridae</taxon>
        <taxon>Paramuricea</taxon>
    </lineage>
</organism>
<protein>
    <submittedName>
        <fullName evidence="2">Uncharacterized protein</fullName>
    </submittedName>
</protein>
<reference evidence="2" key="1">
    <citation type="submission" date="2020-04" db="EMBL/GenBank/DDBJ databases">
        <authorList>
            <person name="Alioto T."/>
            <person name="Alioto T."/>
            <person name="Gomez Garrido J."/>
        </authorList>
    </citation>
    <scope>NUCLEOTIDE SEQUENCE</scope>
    <source>
        <strain evidence="2">A484AB</strain>
    </source>
</reference>
<dbReference type="EMBL" id="CACRXK020004691">
    <property type="protein sequence ID" value="CAB4003666.1"/>
    <property type="molecule type" value="Genomic_DNA"/>
</dbReference>
<sequence length="224" mass="25229">MASSSGSHSSSQKKAKQLRKYCVAGGPGKASCKNNSYALEYLCISFQNQTKAHFESHCFTQRLDIGLEIVNNAKQNDGLTRKRIRPSILWYLLKQLAKYLTENTERDTLKPDVPSTSTALLVNASDIASVDLPDETINTPTTPENKSKDLDELESNTKAEEVTSEGSHRTTKTATARKDENADQVQDYDTDEESIREEQDPDWDILEMMEMTQKSQIQYPIQET</sequence>
<keyword evidence="3" id="KW-1185">Reference proteome</keyword>
<dbReference type="Proteomes" id="UP001152795">
    <property type="component" value="Unassembled WGS sequence"/>
</dbReference>
<dbReference type="AlphaFoldDB" id="A0A6S7HGN3"/>
<comment type="caution">
    <text evidence="2">The sequence shown here is derived from an EMBL/GenBank/DDBJ whole genome shotgun (WGS) entry which is preliminary data.</text>
</comment>
<feature type="compositionally biased region" description="Acidic residues" evidence="1">
    <location>
        <begin position="186"/>
        <end position="203"/>
    </location>
</feature>
<evidence type="ECO:0000313" key="3">
    <source>
        <dbReference type="Proteomes" id="UP001152795"/>
    </source>
</evidence>
<feature type="compositionally biased region" description="Basic and acidic residues" evidence="1">
    <location>
        <begin position="145"/>
        <end position="161"/>
    </location>
</feature>
<gene>
    <name evidence="2" type="ORF">PACLA_8A030933</name>
</gene>
<feature type="region of interest" description="Disordered" evidence="1">
    <location>
        <begin position="131"/>
        <end position="203"/>
    </location>
</feature>
<name>A0A6S7HGN3_PARCT</name>
<evidence type="ECO:0000313" key="2">
    <source>
        <dbReference type="EMBL" id="CAB4003666.1"/>
    </source>
</evidence>